<evidence type="ECO:0000313" key="9">
    <source>
        <dbReference type="EMBL" id="PLR11542.1"/>
    </source>
</evidence>
<feature type="transmembrane region" description="Helical" evidence="6">
    <location>
        <begin position="58"/>
        <end position="78"/>
    </location>
</feature>
<evidence type="ECO:0000256" key="5">
    <source>
        <dbReference type="ARBA" id="ARBA00023136"/>
    </source>
</evidence>
<dbReference type="Pfam" id="PF01478">
    <property type="entry name" value="Peptidase_A24"/>
    <property type="match status" value="1"/>
</dbReference>
<feature type="transmembrane region" description="Helical" evidence="6">
    <location>
        <begin position="85"/>
        <end position="108"/>
    </location>
</feature>
<evidence type="ECO:0000256" key="3">
    <source>
        <dbReference type="ARBA" id="ARBA00022692"/>
    </source>
</evidence>
<feature type="transmembrane region" description="Helical" evidence="6">
    <location>
        <begin position="147"/>
        <end position="169"/>
    </location>
</feature>
<feature type="domain" description="Prepilin type IV endopeptidase peptidase" evidence="7">
    <location>
        <begin position="10"/>
        <end position="114"/>
    </location>
</feature>
<feature type="transmembrane region" description="Helical" evidence="6">
    <location>
        <begin position="114"/>
        <end position="135"/>
    </location>
</feature>
<dbReference type="GO" id="GO:0005886">
    <property type="term" value="C:plasma membrane"/>
    <property type="evidence" value="ECO:0007669"/>
    <property type="project" value="UniProtKB-SubCell"/>
</dbReference>
<dbReference type="RefSeq" id="WP_101714007.1">
    <property type="nucleotide sequence ID" value="NZ_CP026100.1"/>
</dbReference>
<evidence type="ECO:0000313" key="10">
    <source>
        <dbReference type="Proteomes" id="UP000234483"/>
    </source>
</evidence>
<dbReference type="GO" id="GO:0004190">
    <property type="term" value="F:aspartic-type endopeptidase activity"/>
    <property type="evidence" value="ECO:0007669"/>
    <property type="project" value="InterPro"/>
</dbReference>
<keyword evidence="11" id="KW-1185">Reference proteome</keyword>
<dbReference type="InterPro" id="IPR052218">
    <property type="entry name" value="Preflagellin_Peptidase"/>
</dbReference>
<evidence type="ECO:0000313" key="8">
    <source>
        <dbReference type="EMBL" id="AYV46169.1"/>
    </source>
</evidence>
<sequence length="170" mass="16955">MQSLQILPLIVFAGLAVVAGLKDATSYTIPNWISLALIAAFPVAAVVGGIGWTAAGLSLAVGLGLLLVGMTMFALRWVGGGDAKLLAACALWMGLPGLAPFLLTTALAGGALTIGLMSLRSGWLAPVIAGGPAWVRRLGDKKGDVPYGVAIAAGALAALPSSVIGQALLN</sequence>
<evidence type="ECO:0000313" key="11">
    <source>
        <dbReference type="Proteomes" id="UP000281192"/>
    </source>
</evidence>
<name>A0A2N5CRH8_9CAUL</name>
<accession>A0A2N5CRH8</accession>
<feature type="transmembrane region" description="Helical" evidence="6">
    <location>
        <begin position="6"/>
        <end position="25"/>
    </location>
</feature>
<evidence type="ECO:0000256" key="1">
    <source>
        <dbReference type="ARBA" id="ARBA00004651"/>
    </source>
</evidence>
<evidence type="ECO:0000259" key="7">
    <source>
        <dbReference type="Pfam" id="PF01478"/>
    </source>
</evidence>
<protein>
    <submittedName>
        <fullName evidence="9">Pilus assembly protein CpaA</fullName>
    </submittedName>
</protein>
<dbReference type="Gene3D" id="1.20.120.1220">
    <property type="match status" value="1"/>
</dbReference>
<evidence type="ECO:0000256" key="4">
    <source>
        <dbReference type="ARBA" id="ARBA00022989"/>
    </source>
</evidence>
<dbReference type="EMBL" id="CP026100">
    <property type="protein sequence ID" value="AYV46169.1"/>
    <property type="molecule type" value="Genomic_DNA"/>
</dbReference>
<keyword evidence="4 6" id="KW-1133">Transmembrane helix</keyword>
<keyword evidence="2" id="KW-1003">Cell membrane</keyword>
<organism evidence="9 10">
    <name type="scientific">Caulobacter flavus</name>
    <dbReference type="NCBI Taxonomy" id="1679497"/>
    <lineage>
        <taxon>Bacteria</taxon>
        <taxon>Pseudomonadati</taxon>
        <taxon>Pseudomonadota</taxon>
        <taxon>Alphaproteobacteria</taxon>
        <taxon>Caulobacterales</taxon>
        <taxon>Caulobacteraceae</taxon>
        <taxon>Caulobacter</taxon>
    </lineage>
</organism>
<keyword evidence="5 6" id="KW-0472">Membrane</keyword>
<reference evidence="9 10" key="1">
    <citation type="submission" date="2017-12" db="EMBL/GenBank/DDBJ databases">
        <title>The genome sequence of Caulobacter flavus CGMCC1 15093.</title>
        <authorList>
            <person name="Gao J."/>
            <person name="Mao X."/>
            <person name="Sun J."/>
        </authorList>
    </citation>
    <scope>NUCLEOTIDE SEQUENCE [LARGE SCALE GENOMIC DNA]</scope>
    <source>
        <strain evidence="9 10">CGMCC1 15093</strain>
    </source>
</reference>
<evidence type="ECO:0000256" key="6">
    <source>
        <dbReference type="SAM" id="Phobius"/>
    </source>
</evidence>
<comment type="subcellular location">
    <subcellularLocation>
        <location evidence="1">Cell membrane</location>
        <topology evidence="1">Multi-pass membrane protein</topology>
    </subcellularLocation>
</comment>
<dbReference type="OrthoDB" id="5329005at2"/>
<proteinExistence type="predicted"/>
<dbReference type="Proteomes" id="UP000234483">
    <property type="component" value="Unassembled WGS sequence"/>
</dbReference>
<keyword evidence="3 6" id="KW-0812">Transmembrane</keyword>
<dbReference type="InterPro" id="IPR000045">
    <property type="entry name" value="Prepilin_IV_endopep_pep"/>
</dbReference>
<dbReference type="KEGG" id="cfh:C1707_07835"/>
<dbReference type="AlphaFoldDB" id="A0A2N5CRH8"/>
<feature type="transmembrane region" description="Helical" evidence="6">
    <location>
        <begin position="32"/>
        <end position="52"/>
    </location>
</feature>
<reference evidence="8 11" key="2">
    <citation type="submission" date="2018-01" db="EMBL/GenBank/DDBJ databases">
        <title>Complete genome sequence of Caulobacter flavus RHGG3.</title>
        <authorList>
            <person name="Yang E."/>
        </authorList>
    </citation>
    <scope>NUCLEOTIDE SEQUENCE [LARGE SCALE GENOMIC DNA]</scope>
    <source>
        <strain evidence="8 11">RHGG3</strain>
    </source>
</reference>
<dbReference type="PANTHER" id="PTHR36506:SF1">
    <property type="entry name" value="PREFLAGELLIN PEPTIDASE"/>
    <property type="match status" value="1"/>
</dbReference>
<dbReference type="EMBL" id="PJRQ01000034">
    <property type="protein sequence ID" value="PLR11542.1"/>
    <property type="molecule type" value="Genomic_DNA"/>
</dbReference>
<dbReference type="Proteomes" id="UP000281192">
    <property type="component" value="Chromosome"/>
</dbReference>
<gene>
    <name evidence="8" type="ORF">C1707_07835</name>
    <name evidence="9" type="ORF">CFHF_16065</name>
</gene>
<dbReference type="PANTHER" id="PTHR36506">
    <property type="entry name" value="PREFLAGELLIN PEPTIDASE"/>
    <property type="match status" value="1"/>
</dbReference>
<evidence type="ECO:0000256" key="2">
    <source>
        <dbReference type="ARBA" id="ARBA00022475"/>
    </source>
</evidence>